<evidence type="ECO:0000313" key="10">
    <source>
        <dbReference type="Proteomes" id="UP000243626"/>
    </source>
</evidence>
<dbReference type="EMBL" id="CP136964">
    <property type="protein sequence ID" value="WOS96038.1"/>
    <property type="molecule type" value="Genomic_DNA"/>
</dbReference>
<feature type="lipid moiety-binding region" description="S-diacylglycerol cysteine" evidence="7">
    <location>
        <position position="19"/>
    </location>
</feature>
<proteinExistence type="inferred from homology"/>
<dbReference type="PANTHER" id="PTHR30429:SF0">
    <property type="entry name" value="METHIONINE-BINDING LIPOPROTEIN METQ"/>
    <property type="match status" value="1"/>
</dbReference>
<comment type="subcellular location">
    <subcellularLocation>
        <location evidence="1">Membrane</location>
        <topology evidence="1">Lipid-anchor</topology>
    </subcellularLocation>
</comment>
<dbReference type="InterPro" id="IPR004872">
    <property type="entry name" value="Lipoprotein_NlpA"/>
</dbReference>
<dbReference type="SUPFAM" id="SSF53850">
    <property type="entry name" value="Periplasmic binding protein-like II"/>
    <property type="match status" value="1"/>
</dbReference>
<dbReference type="PANTHER" id="PTHR30429">
    <property type="entry name" value="D-METHIONINE-BINDING LIPOPROTEIN METQ"/>
    <property type="match status" value="1"/>
</dbReference>
<keyword evidence="4" id="KW-0564">Palmitate</keyword>
<comment type="similarity">
    <text evidence="6">Belongs to the nlpA lipoprotein family.</text>
</comment>
<gene>
    <name evidence="9" type="ORF">CJ229_008115</name>
</gene>
<evidence type="ECO:0000313" key="9">
    <source>
        <dbReference type="EMBL" id="WOS96038.1"/>
    </source>
</evidence>
<sequence>MKRILFAFTLLLTVVLAACGGGKEANEKLTVVATPVPHAEILEEAKPLLEEKGIDLDIKVVNDYNTPNQMLDSEDADATFFAHIPYFNNLLKEGFDFENIGAVHLEPIGVYSNDYKSLEELPDGAKIMLSNNVPDEGRILKFFVDHGLLTLKDGVDPIEATIDDIEDNPHNFVFDNKTAPEIMVKAYENNEGDVFFINANYAIDSGLSPKEDAIELEAADSDYVNVVIVRSADKDNENLKTLVEVLQSEEIKKFIDGNYDGAVIPAE</sequence>
<dbReference type="KEGG" id="nmy:CJ229_008115"/>
<reference evidence="10" key="1">
    <citation type="submission" date="2017-09" db="EMBL/GenBank/DDBJ databases">
        <title>Bacterial strain isolated from the female urinary microbiota.</title>
        <authorList>
            <person name="Thomas-White K."/>
            <person name="Kumar N."/>
            <person name="Forster S."/>
            <person name="Putonti C."/>
            <person name="Lawley T."/>
            <person name="Wolfe A.J."/>
        </authorList>
    </citation>
    <scope>NUCLEOTIDE SEQUENCE [LARGE SCALE GENOMIC DNA]</scope>
    <source>
        <strain evidence="10">UMB0959</strain>
    </source>
</reference>
<evidence type="ECO:0000256" key="8">
    <source>
        <dbReference type="SAM" id="SignalP"/>
    </source>
</evidence>
<keyword evidence="10" id="KW-1185">Reference proteome</keyword>
<evidence type="ECO:0000256" key="3">
    <source>
        <dbReference type="ARBA" id="ARBA00023136"/>
    </source>
</evidence>
<keyword evidence="3" id="KW-0472">Membrane</keyword>
<evidence type="ECO:0000256" key="1">
    <source>
        <dbReference type="ARBA" id="ARBA00004635"/>
    </source>
</evidence>
<keyword evidence="2 8" id="KW-0732">Signal</keyword>
<dbReference type="GO" id="GO:0016020">
    <property type="term" value="C:membrane"/>
    <property type="evidence" value="ECO:0007669"/>
    <property type="project" value="UniProtKB-SubCell"/>
</dbReference>
<dbReference type="Pfam" id="PF03180">
    <property type="entry name" value="Lipoprotein_9"/>
    <property type="match status" value="1"/>
</dbReference>
<dbReference type="PROSITE" id="PS51257">
    <property type="entry name" value="PROKAR_LIPOPROTEIN"/>
    <property type="match status" value="1"/>
</dbReference>
<organism evidence="9 10">
    <name type="scientific">Nosocomiicoccus massiliensis</name>
    <dbReference type="NCBI Taxonomy" id="1232430"/>
    <lineage>
        <taxon>Bacteria</taxon>
        <taxon>Bacillati</taxon>
        <taxon>Bacillota</taxon>
        <taxon>Bacilli</taxon>
        <taxon>Bacillales</taxon>
        <taxon>Staphylococcaceae</taxon>
        <taxon>Nosocomiicoccus</taxon>
    </lineage>
</organism>
<evidence type="ECO:0000256" key="5">
    <source>
        <dbReference type="ARBA" id="ARBA00023288"/>
    </source>
</evidence>
<feature type="chain" id="PRO_5041954518" description="Lipoprotein" evidence="8">
    <location>
        <begin position="18"/>
        <end position="267"/>
    </location>
</feature>
<dbReference type="RefSeq" id="WP_102167719.1">
    <property type="nucleotide sequence ID" value="NZ_CP136964.1"/>
</dbReference>
<evidence type="ECO:0000256" key="6">
    <source>
        <dbReference type="PIRNR" id="PIRNR002854"/>
    </source>
</evidence>
<keyword evidence="5 6" id="KW-0449">Lipoprotein</keyword>
<evidence type="ECO:0000256" key="4">
    <source>
        <dbReference type="ARBA" id="ARBA00023139"/>
    </source>
</evidence>
<dbReference type="AlphaFoldDB" id="A0AAF1BRH3"/>
<feature type="signal peptide" evidence="8">
    <location>
        <begin position="1"/>
        <end position="17"/>
    </location>
</feature>
<evidence type="ECO:0000256" key="7">
    <source>
        <dbReference type="PIRSR" id="PIRSR002854-1"/>
    </source>
</evidence>
<accession>A0AAF1BRH3</accession>
<evidence type="ECO:0000256" key="2">
    <source>
        <dbReference type="ARBA" id="ARBA00022729"/>
    </source>
</evidence>
<dbReference type="PIRSF" id="PIRSF002854">
    <property type="entry name" value="MetQ"/>
    <property type="match status" value="1"/>
</dbReference>
<protein>
    <recommendedName>
        <fullName evidence="6">Lipoprotein</fullName>
    </recommendedName>
</protein>
<dbReference type="Proteomes" id="UP000243626">
    <property type="component" value="Chromosome"/>
</dbReference>
<dbReference type="Gene3D" id="3.40.190.10">
    <property type="entry name" value="Periplasmic binding protein-like II"/>
    <property type="match status" value="2"/>
</dbReference>
<name>A0AAF1BRH3_9STAP</name>